<evidence type="ECO:0000313" key="1">
    <source>
        <dbReference type="EMBL" id="KAL3832497.1"/>
    </source>
</evidence>
<sequence length="121" mass="13665">MEWRCAVRGKANTCPVDGKQRREIFTFSHHSHTHPSMPGSLIAVKMKSMLKTLAFGDMFVSAPATVDYILHAYADPWKPEHSRPVSSKTVRICNRARQTMRPSDSHDLSFEVISVSIIIIL</sequence>
<dbReference type="AlphaFoldDB" id="A0ABD3T6P0"/>
<reference evidence="1 2" key="1">
    <citation type="submission" date="2024-11" db="EMBL/GenBank/DDBJ databases">
        <title>Chromosome-level genome assembly of the freshwater bivalve Anodonta woodiana.</title>
        <authorList>
            <person name="Chen X."/>
        </authorList>
    </citation>
    <scope>NUCLEOTIDE SEQUENCE [LARGE SCALE GENOMIC DNA]</scope>
    <source>
        <strain evidence="1">MN2024</strain>
        <tissue evidence="1">Gills</tissue>
    </source>
</reference>
<dbReference type="EMBL" id="JBJQND010000019">
    <property type="protein sequence ID" value="KAL3832497.1"/>
    <property type="molecule type" value="Genomic_DNA"/>
</dbReference>
<accession>A0ABD3T6P0</accession>
<organism evidence="1 2">
    <name type="scientific">Sinanodonta woodiana</name>
    <name type="common">Chinese pond mussel</name>
    <name type="synonym">Anodonta woodiana</name>
    <dbReference type="NCBI Taxonomy" id="1069815"/>
    <lineage>
        <taxon>Eukaryota</taxon>
        <taxon>Metazoa</taxon>
        <taxon>Spiralia</taxon>
        <taxon>Lophotrochozoa</taxon>
        <taxon>Mollusca</taxon>
        <taxon>Bivalvia</taxon>
        <taxon>Autobranchia</taxon>
        <taxon>Heteroconchia</taxon>
        <taxon>Palaeoheterodonta</taxon>
        <taxon>Unionida</taxon>
        <taxon>Unionoidea</taxon>
        <taxon>Unionidae</taxon>
        <taxon>Unioninae</taxon>
        <taxon>Sinanodonta</taxon>
    </lineage>
</organism>
<evidence type="ECO:0000313" key="2">
    <source>
        <dbReference type="Proteomes" id="UP001634394"/>
    </source>
</evidence>
<proteinExistence type="predicted"/>
<keyword evidence="2" id="KW-1185">Reference proteome</keyword>
<protein>
    <submittedName>
        <fullName evidence="1">Uncharacterized protein</fullName>
    </submittedName>
</protein>
<dbReference type="Proteomes" id="UP001634394">
    <property type="component" value="Unassembled WGS sequence"/>
</dbReference>
<comment type="caution">
    <text evidence="1">The sequence shown here is derived from an EMBL/GenBank/DDBJ whole genome shotgun (WGS) entry which is preliminary data.</text>
</comment>
<name>A0ABD3T6P0_SINWO</name>
<gene>
    <name evidence="1" type="ORF">ACJMK2_024136</name>
</gene>